<feature type="transmembrane region" description="Helical" evidence="2">
    <location>
        <begin position="1172"/>
        <end position="1194"/>
    </location>
</feature>
<accession>A0ABN9SMV8</accession>
<protein>
    <recommendedName>
        <fullName evidence="5">Poly(ADP-ribose) glycohydrolase</fullName>
    </recommendedName>
</protein>
<dbReference type="Proteomes" id="UP001189429">
    <property type="component" value="Unassembled WGS sequence"/>
</dbReference>
<feature type="compositionally biased region" description="Low complexity" evidence="1">
    <location>
        <begin position="85"/>
        <end position="100"/>
    </location>
</feature>
<sequence>MDGLRPALASQGTGAPRAAAAARRLAAAGDGLSAALDRCAGRATGYIYSLLSLLGVLSRELAGGGAGTFLVAMTPISPAKETRGGRSSRPPHCPSRSCAPTSEDDRSSAPSTTSWPGACTTRHSRTSRGELSEAGASCATWPTARTPRAPAQTLAFAFFAGGGAMINVPWTVLGARRYLDDLSGQTSVSAPMSGHCGLLKETDWLNQGMLSKTENVVVAGGEMTVYSTAFVAVASEVTEGCDDGGAKNNNCDTQRRHLDEDVSLWYQAFEPSQYHPAVRDALAGVVYRVGTGPWGAGAWWGDSQISFLTVWLATSLVHGISLDYYIYDHFCENPANQCFLLGGDECRSCVRSGESGDSNGPTEERCGERSIFDLVKQFRGHTAKELYDKLIHIPGPPSQDRAASLARALCVPDPLAVAARSGLPCGTGRRSPRLGGWPGGAGLLLLGAAGGDAAAACALGGLQADAVAFCDAAYLARERAAGQPAVLLAIGPSDVVAAAAAGAAAPLAFGAGARWLFGGLGSLRQGRPEVLPPEARWLQVAWCDLLFRDMAPAAFVVGAESIFDALSRSSAGRCGPIGAARSSSQCCERVTAAAPRRMPCALSAPEWRERAASPAGVSGGLRPGEPRLARVRAGSPPRRPADARLASVALAELAGPSRAGRFLAAAVRAKCRPARGFTSSLAGSAGRAGSPLDGGLGEFLGEAALQAARAEADPVARAASDPGGMAPAPRPGTDGAATPPEARVIAAGVLAGCCAAVAAAVDEAGMIRLRAASGALGGGVAWGVLGGSLSELGWSSLSLHLAGPESGLGRLRELHRSSWALLLTSRGAGFSQEAGASTLEEQADLAFLQAWGVRDDCELARATLPQLSGGAPLSMVDPMLFNSNGVVDEAMVKYGGAGGADVVTLAISARSGVPQNNLIAARGLGLMAAPVIFSSAIGRLLRAGQVFRCVSGALAIKAACELCVAARGACGPSLYAVFFAMGIGIGVLDTTADLVVTTVHGERCAVPLNVINALYGTRTGGMLAPFFALAAGDGAWHVLALADLALAAAVAARRLGRGRPGAALPGAALAGISGEETLRSGYCSFHAGDAAKGLAPMRVLVPALAFLVLAQAAETAVSAWGFTLAVSRLGLSSAVAARFPAVFYPGAAAGFSFTAARFAVVPASARVAPSALVRGGTLLAFCGALALLAALGGADGGGADAGRVRRLLACFALLGAGTCPMYAIRGRKAAES</sequence>
<feature type="transmembrane region" description="Helical" evidence="2">
    <location>
        <begin position="1099"/>
        <end position="1122"/>
    </location>
</feature>
<proteinExistence type="predicted"/>
<organism evidence="3 4">
    <name type="scientific">Prorocentrum cordatum</name>
    <dbReference type="NCBI Taxonomy" id="2364126"/>
    <lineage>
        <taxon>Eukaryota</taxon>
        <taxon>Sar</taxon>
        <taxon>Alveolata</taxon>
        <taxon>Dinophyceae</taxon>
        <taxon>Prorocentrales</taxon>
        <taxon>Prorocentraceae</taxon>
        <taxon>Prorocentrum</taxon>
    </lineage>
</organism>
<keyword evidence="2" id="KW-0472">Membrane</keyword>
<evidence type="ECO:0008006" key="5">
    <source>
        <dbReference type="Google" id="ProtNLM"/>
    </source>
</evidence>
<name>A0ABN9SMV8_9DINO</name>
<keyword evidence="2" id="KW-1133">Transmembrane helix</keyword>
<reference evidence="3" key="1">
    <citation type="submission" date="2023-10" db="EMBL/GenBank/DDBJ databases">
        <authorList>
            <person name="Chen Y."/>
            <person name="Shah S."/>
            <person name="Dougan E. K."/>
            <person name="Thang M."/>
            <person name="Chan C."/>
        </authorList>
    </citation>
    <scope>NUCLEOTIDE SEQUENCE [LARGE SCALE GENOMIC DNA]</scope>
</reference>
<evidence type="ECO:0000256" key="2">
    <source>
        <dbReference type="SAM" id="Phobius"/>
    </source>
</evidence>
<feature type="region of interest" description="Disordered" evidence="1">
    <location>
        <begin position="79"/>
        <end position="143"/>
    </location>
</feature>
<feature type="transmembrane region" description="Helical" evidence="2">
    <location>
        <begin position="1142"/>
        <end position="1160"/>
    </location>
</feature>
<keyword evidence="4" id="KW-1185">Reference proteome</keyword>
<feature type="transmembrane region" description="Helical" evidence="2">
    <location>
        <begin position="1206"/>
        <end position="1224"/>
    </location>
</feature>
<dbReference type="EMBL" id="CAUYUJ010012058">
    <property type="protein sequence ID" value="CAK0833166.1"/>
    <property type="molecule type" value="Genomic_DNA"/>
</dbReference>
<gene>
    <name evidence="3" type="ORF">PCOR1329_LOCUS30948</name>
</gene>
<evidence type="ECO:0000256" key="1">
    <source>
        <dbReference type="SAM" id="MobiDB-lite"/>
    </source>
</evidence>
<keyword evidence="2" id="KW-0812">Transmembrane</keyword>
<evidence type="ECO:0000313" key="4">
    <source>
        <dbReference type="Proteomes" id="UP001189429"/>
    </source>
</evidence>
<evidence type="ECO:0000313" key="3">
    <source>
        <dbReference type="EMBL" id="CAK0833166.1"/>
    </source>
</evidence>
<comment type="caution">
    <text evidence="3">The sequence shown here is derived from an EMBL/GenBank/DDBJ whole genome shotgun (WGS) entry which is preliminary data.</text>
</comment>
<feature type="region of interest" description="Disordered" evidence="1">
    <location>
        <begin position="711"/>
        <end position="739"/>
    </location>
</feature>